<protein>
    <submittedName>
        <fullName evidence="3">Transcription factor TFIIIB component B</fullName>
    </submittedName>
</protein>
<dbReference type="GO" id="GO:0070898">
    <property type="term" value="P:RNA polymerase III preinitiation complex assembly"/>
    <property type="evidence" value="ECO:0007669"/>
    <property type="project" value="TreeGrafter"/>
</dbReference>
<feature type="compositionally biased region" description="Basic and acidic residues" evidence="1">
    <location>
        <begin position="270"/>
        <end position="284"/>
    </location>
</feature>
<dbReference type="AlphaFoldDB" id="A0A9P6QM98"/>
<proteinExistence type="predicted"/>
<name>A0A9P6QM98_9FUNG</name>
<organism evidence="3 4">
    <name type="scientific">Actinomortierella ambigua</name>
    <dbReference type="NCBI Taxonomy" id="1343610"/>
    <lineage>
        <taxon>Eukaryota</taxon>
        <taxon>Fungi</taxon>
        <taxon>Fungi incertae sedis</taxon>
        <taxon>Mucoromycota</taxon>
        <taxon>Mortierellomycotina</taxon>
        <taxon>Mortierellomycetes</taxon>
        <taxon>Mortierellales</taxon>
        <taxon>Mortierellaceae</taxon>
        <taxon>Actinomortierella</taxon>
    </lineage>
</organism>
<evidence type="ECO:0000256" key="1">
    <source>
        <dbReference type="SAM" id="MobiDB-lite"/>
    </source>
</evidence>
<dbReference type="Pfam" id="PF15963">
    <property type="entry name" value="Myb_DNA-bind_7"/>
    <property type="match status" value="1"/>
</dbReference>
<feature type="region of interest" description="Disordered" evidence="1">
    <location>
        <begin position="1"/>
        <end position="317"/>
    </location>
</feature>
<dbReference type="InterPro" id="IPR039467">
    <property type="entry name" value="TFIIIB_B''_Myb"/>
</dbReference>
<sequence length="572" mass="61541">MSLTSSRVDKGTTRFAPKLKARPTRKQTGAPSASDESTPTPSTPSTIDQSAASSTTFASTAAFDNQSNGSTTPTATGTPAGTPTVTPSTQVAPLPLATSSSSSTSSPIVPVTFPHIGPKSPTFSPARLKDRVPSIASSSSSAAISAANTSPSTLSKSSTPLPLSSPSSGVPVVAPSSTSSSAGTAISIPGSNSKRNSSTGTAIDTPTSSNSRKAGTSTNTKQASLISVPTSRPRHSHAGDQNEDTGAASPSTPTTPGGGASKRRASVQRSSDRGKKVARRKQEEGGDQEGDGYGGEGGEEGGLVDEEDEDFVPDYSDTPMFEFVRDMGAGRRSAMFVEKERLWDQQREREREARKRREAGLEEALDNRGRFMKEPTPKPQTPRSFGPKVRVVDGKMVLDEDSLQIDHSELEAPQDEGPMEYVEESASTTYINSTSYSNKNRGEKWTPRETDLFYEALSQWGTDFGIIHKMFPSKSRIAVRNKFKREDRINKARVEAALTNKTPIDLEQYSKMTAYTFSDMTEEEILGNIQKEEEEKAKMLIKSEEQLDEQEPEPEPEPEPEEEIVEEIVGTI</sequence>
<gene>
    <name evidence="3" type="primary">BDP1</name>
    <name evidence="3" type="ORF">DFQ27_002389</name>
</gene>
<feature type="compositionally biased region" description="Acidic residues" evidence="1">
    <location>
        <begin position="546"/>
        <end position="566"/>
    </location>
</feature>
<feature type="compositionally biased region" description="Acidic residues" evidence="1">
    <location>
        <begin position="412"/>
        <end position="423"/>
    </location>
</feature>
<reference evidence="3" key="1">
    <citation type="journal article" date="2020" name="Fungal Divers.">
        <title>Resolving the Mortierellaceae phylogeny through synthesis of multi-gene phylogenetics and phylogenomics.</title>
        <authorList>
            <person name="Vandepol N."/>
            <person name="Liber J."/>
            <person name="Desiro A."/>
            <person name="Na H."/>
            <person name="Kennedy M."/>
            <person name="Barry K."/>
            <person name="Grigoriev I.V."/>
            <person name="Miller A.N."/>
            <person name="O'Donnell K."/>
            <person name="Stajich J.E."/>
            <person name="Bonito G."/>
        </authorList>
    </citation>
    <scope>NUCLEOTIDE SEQUENCE</scope>
    <source>
        <strain evidence="3">BC1065</strain>
    </source>
</reference>
<dbReference type="PANTHER" id="PTHR22929">
    <property type="entry name" value="RNA POLYMERASE III TRANSCRIPTION INITIATION FACTOR B"/>
    <property type="match status" value="1"/>
</dbReference>
<evidence type="ECO:0000259" key="2">
    <source>
        <dbReference type="SMART" id="SM00717"/>
    </source>
</evidence>
<dbReference type="GO" id="GO:0000126">
    <property type="term" value="C:transcription factor TFIIIB complex"/>
    <property type="evidence" value="ECO:0007669"/>
    <property type="project" value="TreeGrafter"/>
</dbReference>
<feature type="compositionally biased region" description="Acidic residues" evidence="1">
    <location>
        <begin position="297"/>
        <end position="312"/>
    </location>
</feature>
<comment type="caution">
    <text evidence="3">The sequence shown here is derived from an EMBL/GenBank/DDBJ whole genome shotgun (WGS) entry which is preliminary data.</text>
</comment>
<feature type="compositionally biased region" description="Low complexity" evidence="1">
    <location>
        <begin position="245"/>
        <end position="255"/>
    </location>
</feature>
<dbReference type="Gene3D" id="1.10.10.60">
    <property type="entry name" value="Homeodomain-like"/>
    <property type="match status" value="1"/>
</dbReference>
<feature type="region of interest" description="Disordered" evidence="1">
    <location>
        <begin position="542"/>
        <end position="572"/>
    </location>
</feature>
<dbReference type="InterPro" id="IPR009057">
    <property type="entry name" value="Homeodomain-like_sf"/>
</dbReference>
<keyword evidence="4" id="KW-1185">Reference proteome</keyword>
<feature type="compositionally biased region" description="Low complexity" evidence="1">
    <location>
        <begin position="70"/>
        <end position="89"/>
    </location>
</feature>
<feature type="region of interest" description="Disordered" evidence="1">
    <location>
        <begin position="402"/>
        <end position="427"/>
    </location>
</feature>
<dbReference type="InterPro" id="IPR001005">
    <property type="entry name" value="SANT/Myb"/>
</dbReference>
<feature type="compositionally biased region" description="Low complexity" evidence="1">
    <location>
        <begin position="31"/>
        <end position="63"/>
    </location>
</feature>
<accession>A0A9P6QM98</accession>
<feature type="region of interest" description="Disordered" evidence="1">
    <location>
        <begin position="345"/>
        <end position="389"/>
    </location>
</feature>
<evidence type="ECO:0000313" key="3">
    <source>
        <dbReference type="EMBL" id="KAG0269720.1"/>
    </source>
</evidence>
<dbReference type="SUPFAM" id="SSF46689">
    <property type="entry name" value="Homeodomain-like"/>
    <property type="match status" value="1"/>
</dbReference>
<feature type="compositionally biased region" description="Polar residues" evidence="1">
    <location>
        <begin position="192"/>
        <end position="230"/>
    </location>
</feature>
<dbReference type="EMBL" id="JAAAJB010000019">
    <property type="protein sequence ID" value="KAG0269720.1"/>
    <property type="molecule type" value="Genomic_DNA"/>
</dbReference>
<dbReference type="SMART" id="SM00717">
    <property type="entry name" value="SANT"/>
    <property type="match status" value="1"/>
</dbReference>
<evidence type="ECO:0000313" key="4">
    <source>
        <dbReference type="Proteomes" id="UP000807716"/>
    </source>
</evidence>
<feature type="domain" description="Myb-like" evidence="2">
    <location>
        <begin position="441"/>
        <end position="489"/>
    </location>
</feature>
<feature type="compositionally biased region" description="Basic and acidic residues" evidence="1">
    <location>
        <begin position="345"/>
        <end position="376"/>
    </location>
</feature>
<dbReference type="Proteomes" id="UP000807716">
    <property type="component" value="Unassembled WGS sequence"/>
</dbReference>
<dbReference type="OrthoDB" id="272624at2759"/>
<feature type="compositionally biased region" description="Low complexity" evidence="1">
    <location>
        <begin position="134"/>
        <end position="191"/>
    </location>
</feature>
<dbReference type="GO" id="GO:0001156">
    <property type="term" value="F:TFIIIC-class transcription factor complex binding"/>
    <property type="evidence" value="ECO:0007669"/>
    <property type="project" value="TreeGrafter"/>
</dbReference>
<dbReference type="PANTHER" id="PTHR22929:SF0">
    <property type="entry name" value="TRANSCRIPTION FACTOR TFIIIB COMPONENT B'' HOMOLOG"/>
    <property type="match status" value="1"/>
</dbReference>